<dbReference type="PANTHER" id="PTHR33751:SF1">
    <property type="entry name" value="CBB3-TYPE CYTOCHROME C OXIDASE SUBUNIT FIXP"/>
    <property type="match status" value="1"/>
</dbReference>
<evidence type="ECO:0000313" key="9">
    <source>
        <dbReference type="Proteomes" id="UP000190961"/>
    </source>
</evidence>
<dbReference type="EMBL" id="FUZU01000001">
    <property type="protein sequence ID" value="SKC43703.1"/>
    <property type="molecule type" value="Genomic_DNA"/>
</dbReference>
<dbReference type="PANTHER" id="PTHR33751">
    <property type="entry name" value="CBB3-TYPE CYTOCHROME C OXIDASE SUBUNIT FIXP"/>
    <property type="match status" value="1"/>
</dbReference>
<name>A0A1T5IXN3_9BACT</name>
<dbReference type="Pfam" id="PF14715">
    <property type="entry name" value="FixP_N"/>
    <property type="match status" value="1"/>
</dbReference>
<keyword evidence="5" id="KW-0812">Transmembrane</keyword>
<feature type="transmembrane region" description="Helical" evidence="5">
    <location>
        <begin position="43"/>
        <end position="70"/>
    </location>
</feature>
<dbReference type="PROSITE" id="PS51007">
    <property type="entry name" value="CYTC"/>
    <property type="match status" value="1"/>
</dbReference>
<keyword evidence="2 4" id="KW-0479">Metal-binding</keyword>
<dbReference type="Pfam" id="PF13442">
    <property type="entry name" value="Cytochrome_CBB3"/>
    <property type="match status" value="1"/>
</dbReference>
<dbReference type="InterPro" id="IPR032858">
    <property type="entry name" value="CcoP_N"/>
</dbReference>
<sequence>MRRAALLILSMIYTLGAFAQDTAQAQATFWDDPVNHPMLPVYLLVFFILVVITLVGIVALYLVQVINMLVVEADKARALRLGVPYIPKPTLWSKLVQQLNASVPVEEEKDIELDHNYDGIKELDNHLPPWWKWLFYGTIAYAIVYIVVFHFSDTLPLQEKEYQQELALAEEQARKLKASQPQEEIDESTLVFSNDQALIEKGKAVFNGNNCGACHRNDGGGNTIGPNLTDLYWLHGGDVKQVFHTIRNGVVEKGMPAWGKSMSPQDVRNVTFFVMSLQGTNPANGKGPQGDLFKPATVELDSTTTIVADSVKAQASL</sequence>
<dbReference type="GO" id="GO:0009055">
    <property type="term" value="F:electron transfer activity"/>
    <property type="evidence" value="ECO:0007669"/>
    <property type="project" value="InterPro"/>
</dbReference>
<dbReference type="Gene3D" id="1.10.760.10">
    <property type="entry name" value="Cytochrome c-like domain"/>
    <property type="match status" value="1"/>
</dbReference>
<evidence type="ECO:0000313" key="8">
    <source>
        <dbReference type="EMBL" id="SKC43703.1"/>
    </source>
</evidence>
<evidence type="ECO:0000256" key="5">
    <source>
        <dbReference type="SAM" id="Phobius"/>
    </source>
</evidence>
<keyword evidence="9" id="KW-1185">Reference proteome</keyword>
<feature type="domain" description="Cytochrome c" evidence="7">
    <location>
        <begin position="197"/>
        <end position="278"/>
    </location>
</feature>
<dbReference type="GO" id="GO:0046872">
    <property type="term" value="F:metal ion binding"/>
    <property type="evidence" value="ECO:0007669"/>
    <property type="project" value="UniProtKB-KW"/>
</dbReference>
<organism evidence="8 9">
    <name type="scientific">Ohtaekwangia koreensis</name>
    <dbReference type="NCBI Taxonomy" id="688867"/>
    <lineage>
        <taxon>Bacteria</taxon>
        <taxon>Pseudomonadati</taxon>
        <taxon>Bacteroidota</taxon>
        <taxon>Cytophagia</taxon>
        <taxon>Cytophagales</taxon>
        <taxon>Fulvivirgaceae</taxon>
        <taxon>Ohtaekwangia</taxon>
    </lineage>
</organism>
<feature type="transmembrane region" description="Helical" evidence="5">
    <location>
        <begin position="133"/>
        <end position="151"/>
    </location>
</feature>
<evidence type="ECO:0000256" key="6">
    <source>
        <dbReference type="SAM" id="SignalP"/>
    </source>
</evidence>
<dbReference type="Gene3D" id="6.10.280.130">
    <property type="match status" value="1"/>
</dbReference>
<evidence type="ECO:0000256" key="2">
    <source>
        <dbReference type="ARBA" id="ARBA00022723"/>
    </source>
</evidence>
<evidence type="ECO:0000256" key="4">
    <source>
        <dbReference type="PROSITE-ProRule" id="PRU00433"/>
    </source>
</evidence>
<accession>A0A1T5IXN3</accession>
<dbReference type="InterPro" id="IPR009056">
    <property type="entry name" value="Cyt_c-like_dom"/>
</dbReference>
<keyword evidence="3 4" id="KW-0408">Iron</keyword>
<dbReference type="SUPFAM" id="SSF46626">
    <property type="entry name" value="Cytochrome c"/>
    <property type="match status" value="1"/>
</dbReference>
<dbReference type="InterPro" id="IPR038414">
    <property type="entry name" value="CcoP_N_sf"/>
</dbReference>
<keyword evidence="6" id="KW-0732">Signal</keyword>
<gene>
    <name evidence="8" type="ORF">SAMN05660236_0496</name>
</gene>
<evidence type="ECO:0000259" key="7">
    <source>
        <dbReference type="PROSITE" id="PS51007"/>
    </source>
</evidence>
<evidence type="ECO:0000256" key="3">
    <source>
        <dbReference type="ARBA" id="ARBA00023004"/>
    </source>
</evidence>
<keyword evidence="5" id="KW-1133">Transmembrane helix</keyword>
<dbReference type="RefSeq" id="WP_079685116.1">
    <property type="nucleotide sequence ID" value="NZ_FUZU01000001.1"/>
</dbReference>
<keyword evidence="1 4" id="KW-0349">Heme</keyword>
<feature type="signal peptide" evidence="6">
    <location>
        <begin position="1"/>
        <end position="19"/>
    </location>
</feature>
<proteinExistence type="predicted"/>
<reference evidence="8 9" key="1">
    <citation type="submission" date="2017-02" db="EMBL/GenBank/DDBJ databases">
        <authorList>
            <person name="Peterson S.W."/>
        </authorList>
    </citation>
    <scope>NUCLEOTIDE SEQUENCE [LARGE SCALE GENOMIC DNA]</scope>
    <source>
        <strain evidence="8 9">DSM 25262</strain>
    </source>
</reference>
<evidence type="ECO:0000256" key="1">
    <source>
        <dbReference type="ARBA" id="ARBA00022617"/>
    </source>
</evidence>
<dbReference type="STRING" id="688867.SAMN05660236_0496"/>
<dbReference type="AlphaFoldDB" id="A0A1T5IXN3"/>
<dbReference type="Proteomes" id="UP000190961">
    <property type="component" value="Unassembled WGS sequence"/>
</dbReference>
<protein>
    <submittedName>
        <fullName evidence="8">Cytochrome c oxidase cbb3-type subunit 3</fullName>
    </submittedName>
</protein>
<dbReference type="InterPro" id="IPR036909">
    <property type="entry name" value="Cyt_c-like_dom_sf"/>
</dbReference>
<keyword evidence="5" id="KW-0472">Membrane</keyword>
<dbReference type="InterPro" id="IPR050597">
    <property type="entry name" value="Cytochrome_c_Oxidase_Subunit"/>
</dbReference>
<dbReference type="GO" id="GO:0020037">
    <property type="term" value="F:heme binding"/>
    <property type="evidence" value="ECO:0007669"/>
    <property type="project" value="InterPro"/>
</dbReference>
<feature type="chain" id="PRO_5012482253" evidence="6">
    <location>
        <begin position="20"/>
        <end position="317"/>
    </location>
</feature>
<dbReference type="OrthoDB" id="9811281at2"/>